<evidence type="ECO:0000313" key="2">
    <source>
        <dbReference type="Proteomes" id="UP001176846"/>
    </source>
</evidence>
<proteinExistence type="predicted"/>
<reference evidence="1" key="1">
    <citation type="journal article" date="2023" name="Nat. Commun.">
        <title>Genomic dissection of endemic carbapenem resistance reveals metallo-beta-lactamase dissemination through clonal, plasmid and integron transfer.</title>
        <authorList>
            <person name="Macesic N."/>
            <person name="Hawkey J."/>
            <person name="Vezina B."/>
            <person name="Wisniewski J.A."/>
            <person name="Cottingham H."/>
            <person name="Blakeway L.V."/>
            <person name="Harshegyi T."/>
            <person name="Pragastis K."/>
            <person name="Badoordeen G.Z."/>
            <person name="Dennison A."/>
            <person name="Spelman D.W."/>
            <person name="Jenney A.W.J."/>
            <person name="Peleg A.Y."/>
        </authorList>
    </citation>
    <scope>NUCLEOTIDE SEQUENCE</scope>
    <source>
        <strain evidence="1">CPO071</strain>
    </source>
</reference>
<gene>
    <name evidence="1" type="ORF">QAB22_027235</name>
</gene>
<reference evidence="1" key="2">
    <citation type="submission" date="2024-01" db="EMBL/GenBank/DDBJ databases">
        <authorList>
            <person name="Macesic N."/>
        </authorList>
    </citation>
    <scope>NUCLEOTIDE SEQUENCE</scope>
    <source>
        <strain evidence="1">CPO071</strain>
    </source>
</reference>
<dbReference type="EMBL" id="JARTTN020000002">
    <property type="protein sequence ID" value="MEC6060169.1"/>
    <property type="molecule type" value="Genomic_DNA"/>
</dbReference>
<organism evidence="1 2">
    <name type="scientific">Klebsiella variicola</name>
    <dbReference type="NCBI Taxonomy" id="244366"/>
    <lineage>
        <taxon>Bacteria</taxon>
        <taxon>Pseudomonadati</taxon>
        <taxon>Pseudomonadota</taxon>
        <taxon>Gammaproteobacteria</taxon>
        <taxon>Enterobacterales</taxon>
        <taxon>Enterobacteriaceae</taxon>
        <taxon>Klebsiella/Raoultella group</taxon>
        <taxon>Klebsiella</taxon>
        <taxon>Klebsiella pneumoniae complex</taxon>
    </lineage>
</organism>
<name>A0AAW9PQ89_KLEVA</name>
<evidence type="ECO:0000313" key="1">
    <source>
        <dbReference type="EMBL" id="MEC6060169.1"/>
    </source>
</evidence>
<comment type="caution">
    <text evidence="1">The sequence shown here is derived from an EMBL/GenBank/DDBJ whole genome shotgun (WGS) entry which is preliminary data.</text>
</comment>
<protein>
    <submittedName>
        <fullName evidence="1">Uncharacterized protein</fullName>
    </submittedName>
</protein>
<dbReference type="AlphaFoldDB" id="A0AAW9PQ89"/>
<dbReference type="Proteomes" id="UP001176846">
    <property type="component" value="Unassembled WGS sequence"/>
</dbReference>
<accession>A0AAW9PQ89</accession>
<dbReference type="RefSeq" id="WP_327653685.1">
    <property type="nucleotide sequence ID" value="NZ_JARTTN020000002.1"/>
</dbReference>
<sequence>MISHLGLIRTFPRASFTGMNDEKFTRMVDQNEILTRQFQHVLSKYYRYGPDAPKVCPKFIASLAKNTGVKEGMNMIRVVVDKHFNK</sequence>